<dbReference type="RefSeq" id="WP_208851248.1">
    <property type="nucleotide sequence ID" value="NZ_JAGGDJ010000071.1"/>
</dbReference>
<name>A0ABS3WK66_9BACL</name>
<keyword evidence="6" id="KW-1185">Reference proteome</keyword>
<evidence type="ECO:0000259" key="4">
    <source>
        <dbReference type="PROSITE" id="PS50110"/>
    </source>
</evidence>
<keyword evidence="1" id="KW-0963">Cytoplasm</keyword>
<protein>
    <submittedName>
        <fullName evidence="5">Response regulator</fullName>
    </submittedName>
</protein>
<evidence type="ECO:0000256" key="3">
    <source>
        <dbReference type="PROSITE-ProRule" id="PRU00169"/>
    </source>
</evidence>
<dbReference type="PROSITE" id="PS50110">
    <property type="entry name" value="RESPONSE_REGULATORY"/>
    <property type="match status" value="1"/>
</dbReference>
<evidence type="ECO:0000256" key="1">
    <source>
        <dbReference type="ARBA" id="ARBA00022490"/>
    </source>
</evidence>
<evidence type="ECO:0000313" key="5">
    <source>
        <dbReference type="EMBL" id="MBO7748718.1"/>
    </source>
</evidence>
<dbReference type="InterPro" id="IPR051552">
    <property type="entry name" value="HptR"/>
</dbReference>
<dbReference type="PANTHER" id="PTHR42713">
    <property type="entry name" value="HISTIDINE KINASE-RELATED"/>
    <property type="match status" value="1"/>
</dbReference>
<proteinExistence type="predicted"/>
<dbReference type="InterPro" id="IPR001789">
    <property type="entry name" value="Sig_transdc_resp-reg_receiver"/>
</dbReference>
<comment type="caution">
    <text evidence="5">The sequence shown here is derived from an EMBL/GenBank/DDBJ whole genome shotgun (WGS) entry which is preliminary data.</text>
</comment>
<dbReference type="InterPro" id="IPR011006">
    <property type="entry name" value="CheY-like_superfamily"/>
</dbReference>
<reference evidence="5 6" key="1">
    <citation type="submission" date="2021-03" db="EMBL/GenBank/DDBJ databases">
        <title>Paenibacillus artemisicola MWE-103 whole genome sequence.</title>
        <authorList>
            <person name="Ham Y.J."/>
        </authorList>
    </citation>
    <scope>NUCLEOTIDE SEQUENCE [LARGE SCALE GENOMIC DNA]</scope>
    <source>
        <strain evidence="5 6">MWE-103</strain>
    </source>
</reference>
<dbReference type="PANTHER" id="PTHR42713:SF3">
    <property type="entry name" value="TRANSCRIPTIONAL REGULATORY PROTEIN HPTR"/>
    <property type="match status" value="1"/>
</dbReference>
<organism evidence="5 6">
    <name type="scientific">Paenibacillus artemisiicola</name>
    <dbReference type="NCBI Taxonomy" id="1172618"/>
    <lineage>
        <taxon>Bacteria</taxon>
        <taxon>Bacillati</taxon>
        <taxon>Bacillota</taxon>
        <taxon>Bacilli</taxon>
        <taxon>Bacillales</taxon>
        <taxon>Paenibacillaceae</taxon>
        <taxon>Paenibacillus</taxon>
    </lineage>
</organism>
<dbReference type="Pfam" id="PF00072">
    <property type="entry name" value="Response_reg"/>
    <property type="match status" value="1"/>
</dbReference>
<feature type="non-terminal residue" evidence="5">
    <location>
        <position position="140"/>
    </location>
</feature>
<gene>
    <name evidence="5" type="ORF">I8J29_31570</name>
</gene>
<accession>A0ABS3WK66</accession>
<keyword evidence="3" id="KW-0597">Phosphoprotein</keyword>
<dbReference type="EMBL" id="JAGGDJ010000071">
    <property type="protein sequence ID" value="MBO7748718.1"/>
    <property type="molecule type" value="Genomic_DNA"/>
</dbReference>
<dbReference type="Proteomes" id="UP000670947">
    <property type="component" value="Unassembled WGS sequence"/>
</dbReference>
<sequence>MYKVLVADDEPLMIEGWKTMVDWQGCGYELCGTATDGEEAIAAIRACPPDLVMTDIRMPVLDGLGLIRAMKEELGLTAKTVIVSGYSEFGYAQEALRYQVDHYLLKPLVPEEVHKVLRELAGPLAERRRAEGAAGAERDA</sequence>
<dbReference type="SUPFAM" id="SSF52172">
    <property type="entry name" value="CheY-like"/>
    <property type="match status" value="1"/>
</dbReference>
<dbReference type="Gene3D" id="3.40.50.2300">
    <property type="match status" value="1"/>
</dbReference>
<keyword evidence="2" id="KW-0238">DNA-binding</keyword>
<dbReference type="CDD" id="cd17536">
    <property type="entry name" value="REC_YesN-like"/>
    <property type="match status" value="1"/>
</dbReference>
<dbReference type="SMART" id="SM00448">
    <property type="entry name" value="REC"/>
    <property type="match status" value="1"/>
</dbReference>
<evidence type="ECO:0000313" key="6">
    <source>
        <dbReference type="Proteomes" id="UP000670947"/>
    </source>
</evidence>
<feature type="domain" description="Response regulatory" evidence="4">
    <location>
        <begin position="3"/>
        <end position="121"/>
    </location>
</feature>
<evidence type="ECO:0000256" key="2">
    <source>
        <dbReference type="ARBA" id="ARBA00023125"/>
    </source>
</evidence>
<feature type="modified residue" description="4-aspartylphosphate" evidence="3">
    <location>
        <position position="55"/>
    </location>
</feature>